<dbReference type="Proteomes" id="UP000786875">
    <property type="component" value="Unassembled WGS sequence"/>
</dbReference>
<dbReference type="NCBIfam" id="TIGR03824">
    <property type="entry name" value="FlgM_jcvi"/>
    <property type="match status" value="1"/>
</dbReference>
<comment type="function">
    <text evidence="7">Responsible for the coupling of flagellin expression to flagellar assembly by preventing expression of the flagellin genes when a component of the middle class of proteins is defective. It negatively regulates flagellar genes by inhibiting the activity of FliA by directly binding to FliA.</text>
</comment>
<accession>A0ABS5T2Q5</accession>
<feature type="domain" description="Anti-sigma-28 factor FlgM C-terminal" evidence="10">
    <location>
        <begin position="50"/>
        <end position="91"/>
    </location>
</feature>
<comment type="caution">
    <text evidence="11">The sequence shown here is derived from an EMBL/GenBank/DDBJ whole genome shotgun (WGS) entry which is preliminary data.</text>
</comment>
<dbReference type="EMBL" id="JABBFO010000002">
    <property type="protein sequence ID" value="MBT0726637.1"/>
    <property type="molecule type" value="Genomic_DNA"/>
</dbReference>
<evidence type="ECO:0000256" key="6">
    <source>
        <dbReference type="ARBA" id="ARBA00023163"/>
    </source>
</evidence>
<dbReference type="SUPFAM" id="SSF101498">
    <property type="entry name" value="Anti-sigma factor FlgM"/>
    <property type="match status" value="1"/>
</dbReference>
<evidence type="ECO:0000256" key="7">
    <source>
        <dbReference type="ARBA" id="ARBA00024739"/>
    </source>
</evidence>
<evidence type="ECO:0000313" key="11">
    <source>
        <dbReference type="EMBL" id="MBT0726637.1"/>
    </source>
</evidence>
<dbReference type="Pfam" id="PF04316">
    <property type="entry name" value="FlgM"/>
    <property type="match status" value="1"/>
</dbReference>
<reference evidence="11 12" key="1">
    <citation type="submission" date="2020-04" db="EMBL/GenBank/DDBJ databases">
        <title>Genome sequencing of Rosenbergiella species.</title>
        <authorList>
            <person name="Alvarez-Perez S."/>
            <person name="Lievens B."/>
        </authorList>
    </citation>
    <scope>NUCLEOTIDE SEQUENCE [LARGE SCALE GENOMIC DNA]</scope>
    <source>
        <strain evidence="11 12">CdVSA20.1</strain>
    </source>
</reference>
<dbReference type="RefSeq" id="WP_214212439.1">
    <property type="nucleotide sequence ID" value="NZ_JABBFO010000002.1"/>
</dbReference>
<comment type="similarity">
    <text evidence="1">Belongs to the FlgM family.</text>
</comment>
<evidence type="ECO:0000256" key="2">
    <source>
        <dbReference type="ARBA" id="ARBA00017823"/>
    </source>
</evidence>
<gene>
    <name evidence="11" type="primary">flgM</name>
    <name evidence="11" type="ORF">HGT73_04440</name>
</gene>
<dbReference type="InterPro" id="IPR035890">
    <property type="entry name" value="Anti-sigma-28_factor_FlgM_sf"/>
</dbReference>
<keyword evidence="3" id="KW-0678">Repressor</keyword>
<protein>
    <recommendedName>
        <fullName evidence="2">Negative regulator of flagellin synthesis</fullName>
    </recommendedName>
    <alternativeName>
        <fullName evidence="8">Anti-sigma-28 factor</fullName>
    </alternativeName>
</protein>
<dbReference type="InterPro" id="IPR007412">
    <property type="entry name" value="FlgM"/>
</dbReference>
<evidence type="ECO:0000259" key="10">
    <source>
        <dbReference type="Pfam" id="PF04316"/>
    </source>
</evidence>
<evidence type="ECO:0000256" key="9">
    <source>
        <dbReference type="SAM" id="MobiDB-lite"/>
    </source>
</evidence>
<keyword evidence="6" id="KW-0804">Transcription</keyword>
<feature type="compositionally biased region" description="Polar residues" evidence="9">
    <location>
        <begin position="20"/>
        <end position="45"/>
    </location>
</feature>
<keyword evidence="11" id="KW-0282">Flagellum</keyword>
<feature type="region of interest" description="Disordered" evidence="9">
    <location>
        <begin position="1"/>
        <end position="45"/>
    </location>
</feature>
<evidence type="ECO:0000313" key="12">
    <source>
        <dbReference type="Proteomes" id="UP000786875"/>
    </source>
</evidence>
<evidence type="ECO:0000256" key="1">
    <source>
        <dbReference type="ARBA" id="ARBA00005322"/>
    </source>
</evidence>
<evidence type="ECO:0000256" key="4">
    <source>
        <dbReference type="ARBA" id="ARBA00022795"/>
    </source>
</evidence>
<keyword evidence="11" id="KW-0969">Cilium</keyword>
<organism evidence="11 12">
    <name type="scientific">Rosenbergiella australiborealis</name>
    <dbReference type="NCBI Taxonomy" id="1544696"/>
    <lineage>
        <taxon>Bacteria</taxon>
        <taxon>Pseudomonadati</taxon>
        <taxon>Pseudomonadota</taxon>
        <taxon>Gammaproteobacteria</taxon>
        <taxon>Enterobacterales</taxon>
        <taxon>Erwiniaceae</taxon>
        <taxon>Rosenbergiella</taxon>
    </lineage>
</organism>
<keyword evidence="5" id="KW-0805">Transcription regulation</keyword>
<evidence type="ECO:0000256" key="3">
    <source>
        <dbReference type="ARBA" id="ARBA00022491"/>
    </source>
</evidence>
<evidence type="ECO:0000256" key="8">
    <source>
        <dbReference type="ARBA" id="ARBA00030117"/>
    </source>
</evidence>
<keyword evidence="11" id="KW-0966">Cell projection</keyword>
<keyword evidence="12" id="KW-1185">Reference proteome</keyword>
<evidence type="ECO:0000256" key="5">
    <source>
        <dbReference type="ARBA" id="ARBA00023015"/>
    </source>
</evidence>
<sequence length="100" mass="11001">MTIEKMSGITGINHDGLQGQMRNRTIGTEQQSPPAQRSTKQSTRIDLSPSLSHLIQDSYADIDLKKVQRLQQAITEGRYKMDAGKIADALMAAAEENDDA</sequence>
<name>A0ABS5T2Q5_9GAMM</name>
<dbReference type="InterPro" id="IPR031316">
    <property type="entry name" value="FlgM_C"/>
</dbReference>
<keyword evidence="4" id="KW-1005">Bacterial flagellum biogenesis</keyword>
<proteinExistence type="inferred from homology"/>